<dbReference type="EMBL" id="OW152816">
    <property type="protein sequence ID" value="CAH2066858.1"/>
    <property type="molecule type" value="Genomic_DNA"/>
</dbReference>
<protein>
    <submittedName>
        <fullName evidence="1">Uncharacterized protein</fullName>
    </submittedName>
</protein>
<organism evidence="1 2">
    <name type="scientific">Iphiclides podalirius</name>
    <name type="common">scarce swallowtail</name>
    <dbReference type="NCBI Taxonomy" id="110791"/>
    <lineage>
        <taxon>Eukaryota</taxon>
        <taxon>Metazoa</taxon>
        <taxon>Ecdysozoa</taxon>
        <taxon>Arthropoda</taxon>
        <taxon>Hexapoda</taxon>
        <taxon>Insecta</taxon>
        <taxon>Pterygota</taxon>
        <taxon>Neoptera</taxon>
        <taxon>Endopterygota</taxon>
        <taxon>Lepidoptera</taxon>
        <taxon>Glossata</taxon>
        <taxon>Ditrysia</taxon>
        <taxon>Papilionoidea</taxon>
        <taxon>Papilionidae</taxon>
        <taxon>Papilioninae</taxon>
        <taxon>Iphiclides</taxon>
    </lineage>
</organism>
<dbReference type="Proteomes" id="UP000837857">
    <property type="component" value="Chromosome 4"/>
</dbReference>
<name>A0ABN8ITI2_9NEOP</name>
<evidence type="ECO:0000313" key="1">
    <source>
        <dbReference type="EMBL" id="CAH2066858.1"/>
    </source>
</evidence>
<gene>
    <name evidence="1" type="ORF">IPOD504_LOCUS13613</name>
</gene>
<evidence type="ECO:0000313" key="2">
    <source>
        <dbReference type="Proteomes" id="UP000837857"/>
    </source>
</evidence>
<sequence length="125" mass="14400">MEVPSLKRSDYILFGYGCSVGNFITSHAMPRDSSIIKQEALSDVDYVATKTQTSLPNVTNEKDYKIPGRVMCQFEEPTEDVICQEHCVPKGYSYGICPEAHQPQHWFWLNHEPLVRFDKFSKVLR</sequence>
<accession>A0ABN8ITI2</accession>
<reference evidence="1" key="1">
    <citation type="submission" date="2022-03" db="EMBL/GenBank/DDBJ databases">
        <authorList>
            <person name="Martin H S."/>
        </authorList>
    </citation>
    <scope>NUCLEOTIDE SEQUENCE</scope>
</reference>
<feature type="non-terminal residue" evidence="1">
    <location>
        <position position="1"/>
    </location>
</feature>
<proteinExistence type="predicted"/>
<keyword evidence="2" id="KW-1185">Reference proteome</keyword>